<keyword evidence="3 6" id="KW-1133">Transmembrane helix</keyword>
<feature type="compositionally biased region" description="Low complexity" evidence="5">
    <location>
        <begin position="24"/>
        <end position="49"/>
    </location>
</feature>
<dbReference type="PANTHER" id="PTHR43310">
    <property type="entry name" value="SULFATE TRANSPORTER YBAR-RELATED"/>
    <property type="match status" value="1"/>
</dbReference>
<dbReference type="EMBL" id="JABEMA010000303">
    <property type="protein sequence ID" value="NNH24273.1"/>
    <property type="molecule type" value="Genomic_DNA"/>
</dbReference>
<feature type="transmembrane region" description="Helical" evidence="6">
    <location>
        <begin position="206"/>
        <end position="224"/>
    </location>
</feature>
<gene>
    <name evidence="8" type="ORF">HLB09_14485</name>
</gene>
<dbReference type="Pfam" id="PF01740">
    <property type="entry name" value="STAS"/>
    <property type="match status" value="1"/>
</dbReference>
<dbReference type="Gene3D" id="3.30.750.24">
    <property type="entry name" value="STAS domain"/>
    <property type="match status" value="1"/>
</dbReference>
<comment type="subcellular location">
    <subcellularLocation>
        <location evidence="1">Membrane</location>
        <topology evidence="1">Multi-pass membrane protein</topology>
    </subcellularLocation>
</comment>
<keyword evidence="4 6" id="KW-0472">Membrane</keyword>
<dbReference type="RefSeq" id="WP_171204034.1">
    <property type="nucleotide sequence ID" value="NZ_BAAANP010000019.1"/>
</dbReference>
<dbReference type="InterPro" id="IPR036513">
    <property type="entry name" value="STAS_dom_sf"/>
</dbReference>
<keyword evidence="2 6" id="KW-0812">Transmembrane</keyword>
<dbReference type="CDD" id="cd07042">
    <property type="entry name" value="STAS_SulP_like_sulfate_transporter"/>
    <property type="match status" value="1"/>
</dbReference>
<feature type="transmembrane region" description="Helical" evidence="6">
    <location>
        <begin position="236"/>
        <end position="255"/>
    </location>
</feature>
<feature type="transmembrane region" description="Helical" evidence="6">
    <location>
        <begin position="364"/>
        <end position="397"/>
    </location>
</feature>
<evidence type="ECO:0000313" key="8">
    <source>
        <dbReference type="EMBL" id="NNH24273.1"/>
    </source>
</evidence>
<reference evidence="8 9" key="1">
    <citation type="submission" date="2020-05" db="EMBL/GenBank/DDBJ databases">
        <title>MicrobeNet Type strains.</title>
        <authorList>
            <person name="Nicholson A.C."/>
        </authorList>
    </citation>
    <scope>NUCLEOTIDE SEQUENCE [LARGE SCALE GENOMIC DNA]</scope>
    <source>
        <strain evidence="8 9">JCM 14547</strain>
    </source>
</reference>
<evidence type="ECO:0000313" key="9">
    <source>
        <dbReference type="Proteomes" id="UP000555552"/>
    </source>
</evidence>
<feature type="transmembrane region" description="Helical" evidence="6">
    <location>
        <begin position="417"/>
        <end position="446"/>
    </location>
</feature>
<feature type="region of interest" description="Disordered" evidence="5">
    <location>
        <begin position="1"/>
        <end position="59"/>
    </location>
</feature>
<evidence type="ECO:0000256" key="2">
    <source>
        <dbReference type="ARBA" id="ARBA00022692"/>
    </source>
</evidence>
<evidence type="ECO:0000256" key="5">
    <source>
        <dbReference type="SAM" id="MobiDB-lite"/>
    </source>
</evidence>
<feature type="transmembrane region" description="Helical" evidence="6">
    <location>
        <begin position="108"/>
        <end position="124"/>
    </location>
</feature>
<comment type="caution">
    <text evidence="8">The sequence shown here is derived from an EMBL/GenBank/DDBJ whole genome shotgun (WGS) entry which is preliminary data.</text>
</comment>
<organism evidence="8 9">
    <name type="scientific">Pseudokineococcus marinus</name>
    <dbReference type="NCBI Taxonomy" id="351215"/>
    <lineage>
        <taxon>Bacteria</taxon>
        <taxon>Bacillati</taxon>
        <taxon>Actinomycetota</taxon>
        <taxon>Actinomycetes</taxon>
        <taxon>Kineosporiales</taxon>
        <taxon>Kineosporiaceae</taxon>
        <taxon>Pseudokineococcus</taxon>
    </lineage>
</organism>
<evidence type="ECO:0000256" key="4">
    <source>
        <dbReference type="ARBA" id="ARBA00023136"/>
    </source>
</evidence>
<evidence type="ECO:0000256" key="1">
    <source>
        <dbReference type="ARBA" id="ARBA00004141"/>
    </source>
</evidence>
<keyword evidence="9" id="KW-1185">Reference proteome</keyword>
<feature type="transmembrane region" description="Helical" evidence="6">
    <location>
        <begin position="81"/>
        <end position="102"/>
    </location>
</feature>
<feature type="transmembrane region" description="Helical" evidence="6">
    <location>
        <begin position="152"/>
        <end position="176"/>
    </location>
</feature>
<protein>
    <submittedName>
        <fullName evidence="8">STAS domain-containing protein</fullName>
    </submittedName>
</protein>
<evidence type="ECO:0000256" key="3">
    <source>
        <dbReference type="ARBA" id="ARBA00022989"/>
    </source>
</evidence>
<sequence>MSTPTTPPDDHRGGPDSGARHALADATTADGATVGTVPPGPAESPAESSGARRRVSAPARPHGGISVLEALKDPRRLRIEVLAGLVVALALIPEAIAFSIIAGVDPRLGLFASFTMAVTISFLGGRPAMISAATGATALVVAPLVREQGVQYLFAAVILGGVVQVVLGVLGVARLMRFIPRSVMVGFVNALAILIFMSQVPQLVDVPWAVYPLVAVGIAVIVLLPRLTTAVPSPLVAIVALTGFVVLASVTVPDVGDQGELPQDLPSLLLPDVPLSWETLQLVAPYALGVAVVGLLESLMTAKLVDDVTDTGSSKTREAWGQGGANIVTGFFGGLGGCAMIGQTMINVKSSGARTRISTFLAGVFLLLLVVVLGDVVAVIPMAALVAVMVMVSVGTFDWHSVRPATLRRMPLSETAVMLSTVAVTVATHNLAYGVVVGVLVAMTLFARRVAHLTEVVEVAQPDEGTRVYAVTGQLFFASSNDLVHQFDYVGDPHDVVIDLSGANVWDASTVATLDAIETKYAARGKTVRITGLDEHSARRRDRLAGHLGGGH</sequence>
<dbReference type="AlphaFoldDB" id="A0A849BS84"/>
<dbReference type="InterPro" id="IPR002645">
    <property type="entry name" value="STAS_dom"/>
</dbReference>
<dbReference type="GO" id="GO:0016020">
    <property type="term" value="C:membrane"/>
    <property type="evidence" value="ECO:0007669"/>
    <property type="project" value="UniProtKB-SubCell"/>
</dbReference>
<evidence type="ECO:0000256" key="6">
    <source>
        <dbReference type="SAM" id="Phobius"/>
    </source>
</evidence>
<feature type="transmembrane region" description="Helical" evidence="6">
    <location>
        <begin position="275"/>
        <end position="296"/>
    </location>
</feature>
<dbReference type="SUPFAM" id="SSF52091">
    <property type="entry name" value="SpoIIaa-like"/>
    <property type="match status" value="1"/>
</dbReference>
<dbReference type="InterPro" id="IPR011547">
    <property type="entry name" value="SLC26A/SulP_dom"/>
</dbReference>
<dbReference type="InterPro" id="IPR052706">
    <property type="entry name" value="Membrane-Transporter-like"/>
</dbReference>
<dbReference type="PANTHER" id="PTHR43310:SF1">
    <property type="entry name" value="SULFATE TRANSPORTER YBAR-RELATED"/>
    <property type="match status" value="1"/>
</dbReference>
<accession>A0A849BS84</accession>
<dbReference type="Proteomes" id="UP000555552">
    <property type="component" value="Unassembled WGS sequence"/>
</dbReference>
<evidence type="ECO:0000259" key="7">
    <source>
        <dbReference type="PROSITE" id="PS50801"/>
    </source>
</evidence>
<dbReference type="Pfam" id="PF00916">
    <property type="entry name" value="Sulfate_transp"/>
    <property type="match status" value="1"/>
</dbReference>
<proteinExistence type="predicted"/>
<feature type="domain" description="STAS" evidence="7">
    <location>
        <begin position="456"/>
        <end position="552"/>
    </location>
</feature>
<dbReference type="PROSITE" id="PS50801">
    <property type="entry name" value="STAS"/>
    <property type="match status" value="1"/>
</dbReference>
<feature type="compositionally biased region" description="Basic and acidic residues" evidence="5">
    <location>
        <begin position="8"/>
        <end position="23"/>
    </location>
</feature>
<name>A0A849BS84_9ACTN</name>
<feature type="transmembrane region" description="Helical" evidence="6">
    <location>
        <begin position="183"/>
        <end position="200"/>
    </location>
</feature>